<gene>
    <name evidence="6" type="ORF">LRAMOSA10474</name>
</gene>
<dbReference type="Gene3D" id="3.40.30.20">
    <property type="match status" value="1"/>
</dbReference>
<protein>
    <recommendedName>
        <fullName evidence="5">FAD-binding domain-containing protein</fullName>
    </recommendedName>
</protein>
<keyword evidence="4" id="KW-0560">Oxidoreductase</keyword>
<dbReference type="Gene3D" id="3.30.9.10">
    <property type="entry name" value="D-Amino Acid Oxidase, subunit A, domain 2"/>
    <property type="match status" value="1"/>
</dbReference>
<dbReference type="SUPFAM" id="SSF54373">
    <property type="entry name" value="FAD-linked reductases, C-terminal domain"/>
    <property type="match status" value="1"/>
</dbReference>
<dbReference type="GO" id="GO:0071949">
    <property type="term" value="F:FAD binding"/>
    <property type="evidence" value="ECO:0007669"/>
    <property type="project" value="InterPro"/>
</dbReference>
<dbReference type="InterPro" id="IPR036188">
    <property type="entry name" value="FAD/NAD-bd_sf"/>
</dbReference>
<dbReference type="EMBL" id="LK023329">
    <property type="protein sequence ID" value="CDS09114.1"/>
    <property type="molecule type" value="Genomic_DNA"/>
</dbReference>
<evidence type="ECO:0000256" key="1">
    <source>
        <dbReference type="ARBA" id="ARBA00001974"/>
    </source>
</evidence>
<evidence type="ECO:0000256" key="2">
    <source>
        <dbReference type="ARBA" id="ARBA00022630"/>
    </source>
</evidence>
<proteinExistence type="predicted"/>
<dbReference type="InterPro" id="IPR038220">
    <property type="entry name" value="PHOX_C_sf"/>
</dbReference>
<dbReference type="SUPFAM" id="SSF51905">
    <property type="entry name" value="FAD/NAD(P)-binding domain"/>
    <property type="match status" value="1"/>
</dbReference>
<name>A0A077WPS7_9FUNG</name>
<evidence type="ECO:0000256" key="3">
    <source>
        <dbReference type="ARBA" id="ARBA00022827"/>
    </source>
</evidence>
<keyword evidence="3" id="KW-0274">FAD</keyword>
<dbReference type="PRINTS" id="PR00420">
    <property type="entry name" value="RNGMNOXGNASE"/>
</dbReference>
<keyword evidence="2" id="KW-0285">Flavoprotein</keyword>
<organism evidence="6">
    <name type="scientific">Lichtheimia ramosa</name>
    <dbReference type="NCBI Taxonomy" id="688394"/>
    <lineage>
        <taxon>Eukaryota</taxon>
        <taxon>Fungi</taxon>
        <taxon>Fungi incertae sedis</taxon>
        <taxon>Mucoromycota</taxon>
        <taxon>Mucoromycotina</taxon>
        <taxon>Mucoromycetes</taxon>
        <taxon>Mucorales</taxon>
        <taxon>Lichtheimiaceae</taxon>
        <taxon>Lichtheimia</taxon>
    </lineage>
</organism>
<feature type="domain" description="FAD-binding" evidence="5">
    <location>
        <begin position="13"/>
        <end position="363"/>
    </location>
</feature>
<dbReference type="AlphaFoldDB" id="A0A077WPS7"/>
<dbReference type="OrthoDB" id="1716816at2759"/>
<dbReference type="PANTHER" id="PTHR43004">
    <property type="entry name" value="TRK SYSTEM POTASSIUM UPTAKE PROTEIN"/>
    <property type="match status" value="1"/>
</dbReference>
<dbReference type="PANTHER" id="PTHR43004:SF19">
    <property type="entry name" value="BINDING MONOOXYGENASE, PUTATIVE (JCVI)-RELATED"/>
    <property type="match status" value="1"/>
</dbReference>
<dbReference type="Gene3D" id="3.50.50.60">
    <property type="entry name" value="FAD/NAD(P)-binding domain"/>
    <property type="match status" value="1"/>
</dbReference>
<evidence type="ECO:0000256" key="4">
    <source>
        <dbReference type="ARBA" id="ARBA00023002"/>
    </source>
</evidence>
<dbReference type="Pfam" id="PF01494">
    <property type="entry name" value="FAD_binding_3"/>
    <property type="match status" value="1"/>
</dbReference>
<reference evidence="6" key="1">
    <citation type="journal article" date="2014" name="Genome Announc.">
        <title>De novo whole-genome sequence and genome annotation of Lichtheimia ramosa.</title>
        <authorList>
            <person name="Linde J."/>
            <person name="Schwartze V."/>
            <person name="Binder U."/>
            <person name="Lass-Florl C."/>
            <person name="Voigt K."/>
            <person name="Horn F."/>
        </authorList>
    </citation>
    <scope>NUCLEOTIDE SEQUENCE</scope>
    <source>
        <strain evidence="6">JMRC FSU:6197</strain>
    </source>
</reference>
<sequence>MTTEEEQDTKTRVDIVIVGGKYLGGPVGLLAANLAVRYGLSVRIVDIESEPQHWGRGDWIHGRTLELLDYNGLATDLLATGARVEAFSHHHQQVSSSVSYAPEHVVSKYKHLLCVGQHITESSLQHTLSEHDVQVERPWTVSQFQKDASDSEYPLSVTLKNMLDGSTHDIRAKYLLGCDGAHSDIRKQLDIAYEGESSKKNHGVLDALVHTSFHDRKSISFIKGPFGTHACMFPRENNLVRVMVQLSDEGDRNQIHLETVQHEARRALLPHRVEFTAVMWWTIYSVGQRIATHYTSSQQDPRIFLCGDACHSQSPTLGQGLNTGLGDVLNLLWKIAMVESGHAKASLLNTYEMERRPVAQQVIGLDKQIVQEVESKEQENLEKLLRQYQLFISGFGINYGHGDNGVLIQTGDRAPDFKVVHYATGAKVRLYDTWRKQVQDSNMGWGFHLLVLAHDITQSMDAVIKGFKDFTVPSWMHVHIITTTVQRGVIEKHLSQQQDINPEWMYMDKINQAQCHHGLIPEYDNSDKNDPVAIVIRPDLHIGWIGDFSKLSLGFIA</sequence>
<comment type="cofactor">
    <cofactor evidence="1">
        <name>FAD</name>
        <dbReference type="ChEBI" id="CHEBI:57692"/>
    </cofactor>
</comment>
<accession>A0A077WPS7</accession>
<dbReference type="GO" id="GO:0016709">
    <property type="term" value="F:oxidoreductase activity, acting on paired donors, with incorporation or reduction of molecular oxygen, NAD(P)H as one donor, and incorporation of one atom of oxygen"/>
    <property type="evidence" value="ECO:0007669"/>
    <property type="project" value="UniProtKB-ARBA"/>
</dbReference>
<evidence type="ECO:0000313" key="6">
    <source>
        <dbReference type="EMBL" id="CDS09114.1"/>
    </source>
</evidence>
<dbReference type="InterPro" id="IPR050641">
    <property type="entry name" value="RIFMO-like"/>
</dbReference>
<evidence type="ECO:0000259" key="5">
    <source>
        <dbReference type="Pfam" id="PF01494"/>
    </source>
</evidence>
<dbReference type="InterPro" id="IPR002938">
    <property type="entry name" value="FAD-bd"/>
</dbReference>